<gene>
    <name evidence="7" type="ORF">OKIOD_LOCUS8849</name>
</gene>
<organism evidence="7 8">
    <name type="scientific">Oikopleura dioica</name>
    <name type="common">Tunicate</name>
    <dbReference type="NCBI Taxonomy" id="34765"/>
    <lineage>
        <taxon>Eukaryota</taxon>
        <taxon>Metazoa</taxon>
        <taxon>Chordata</taxon>
        <taxon>Tunicata</taxon>
        <taxon>Appendicularia</taxon>
        <taxon>Copelata</taxon>
        <taxon>Oikopleuridae</taxon>
        <taxon>Oikopleura</taxon>
    </lineage>
</organism>
<dbReference type="EMBL" id="OU015566">
    <property type="protein sequence ID" value="CAG5101975.1"/>
    <property type="molecule type" value="Genomic_DNA"/>
</dbReference>
<dbReference type="InterPro" id="IPR011009">
    <property type="entry name" value="Kinase-like_dom_sf"/>
</dbReference>
<dbReference type="Pfam" id="PF00069">
    <property type="entry name" value="Pkinase"/>
    <property type="match status" value="1"/>
</dbReference>
<protein>
    <submittedName>
        <fullName evidence="7">Oidioi.mRNA.OKI2018_I69.chr1.g84.t1.cds</fullName>
    </submittedName>
</protein>
<evidence type="ECO:0000256" key="1">
    <source>
        <dbReference type="ARBA" id="ARBA00022527"/>
    </source>
</evidence>
<dbReference type="SUPFAM" id="SSF56112">
    <property type="entry name" value="Protein kinase-like (PK-like)"/>
    <property type="match status" value="1"/>
</dbReference>
<evidence type="ECO:0000256" key="5">
    <source>
        <dbReference type="ARBA" id="ARBA00022840"/>
    </source>
</evidence>
<sequence>MFWIMRKKNKEYLLKFMKNRAAGKKEFKIMESLKHENVVRVISSQLFNFKNVEYFGIFMEFYLRGDLEEFLNRKKSDEGNWSENDALKFSSQLIYGLSYLHENQIVHRDIKPKNIFLTESDQLKIGDFDVSEHISTTRKTTKVGTELYMPPESLDNHGEENLSHKIDIWACGCVLYYIAYLEHPFLEKSRFKTSARIYEVDAKEPTTIFPKCQSLIEICLKKEPGERVENAMILSEHRDIRNLICQLEAKIEPNNLSFSNSYEDCVRLANKKLKRDKELLEEILNHHEDLRNLEIEYSVKKVFDFIGKKTKKTVEDFNKAYPRNFLIKSRLQGIGYYFGADDRNVRFSNEYKEKFKLSFIFDAVDRGIRHINLKFCFDKSIDIRHGDWEIKSPKLIEFDPPVDGKDWSDWKLSIKNNRKQLKFEAFAENICYDTGVVSSRVENIQSKTVDGAEVVETPAIGYLGYLRWNIALLMS</sequence>
<keyword evidence="8" id="KW-1185">Reference proteome</keyword>
<dbReference type="Gene3D" id="1.10.510.10">
    <property type="entry name" value="Transferase(Phosphotransferase) domain 1"/>
    <property type="match status" value="1"/>
</dbReference>
<keyword evidence="4" id="KW-0418">Kinase</keyword>
<keyword evidence="1" id="KW-0723">Serine/threonine-protein kinase</keyword>
<dbReference type="PROSITE" id="PS50011">
    <property type="entry name" value="PROTEIN_KINASE_DOM"/>
    <property type="match status" value="1"/>
</dbReference>
<accession>A0ABN7SMI5</accession>
<evidence type="ECO:0000256" key="2">
    <source>
        <dbReference type="ARBA" id="ARBA00022679"/>
    </source>
</evidence>
<name>A0ABN7SMI5_OIKDI</name>
<proteinExistence type="predicted"/>
<evidence type="ECO:0000259" key="6">
    <source>
        <dbReference type="PROSITE" id="PS50011"/>
    </source>
</evidence>
<dbReference type="PANTHER" id="PTHR24345:SF0">
    <property type="entry name" value="CELL CYCLE SERINE_THREONINE-PROTEIN KINASE CDC5_MSD2"/>
    <property type="match status" value="1"/>
</dbReference>
<dbReference type="InterPro" id="IPR000719">
    <property type="entry name" value="Prot_kinase_dom"/>
</dbReference>
<evidence type="ECO:0000313" key="7">
    <source>
        <dbReference type="EMBL" id="CAG5101975.1"/>
    </source>
</evidence>
<dbReference type="InterPro" id="IPR008271">
    <property type="entry name" value="Ser/Thr_kinase_AS"/>
</dbReference>
<dbReference type="Proteomes" id="UP001158576">
    <property type="component" value="Chromosome 1"/>
</dbReference>
<dbReference type="SMART" id="SM00220">
    <property type="entry name" value="S_TKc"/>
    <property type="match status" value="1"/>
</dbReference>
<reference evidence="7 8" key="1">
    <citation type="submission" date="2021-04" db="EMBL/GenBank/DDBJ databases">
        <authorList>
            <person name="Bliznina A."/>
        </authorList>
    </citation>
    <scope>NUCLEOTIDE SEQUENCE [LARGE SCALE GENOMIC DNA]</scope>
</reference>
<evidence type="ECO:0000256" key="3">
    <source>
        <dbReference type="ARBA" id="ARBA00022741"/>
    </source>
</evidence>
<keyword evidence="3" id="KW-0547">Nucleotide-binding</keyword>
<feature type="domain" description="Protein kinase" evidence="6">
    <location>
        <begin position="1"/>
        <end position="240"/>
    </location>
</feature>
<evidence type="ECO:0000256" key="4">
    <source>
        <dbReference type="ARBA" id="ARBA00022777"/>
    </source>
</evidence>
<keyword evidence="2" id="KW-0808">Transferase</keyword>
<dbReference type="PANTHER" id="PTHR24345">
    <property type="entry name" value="SERINE/THREONINE-PROTEIN KINASE PLK"/>
    <property type="match status" value="1"/>
</dbReference>
<dbReference type="PROSITE" id="PS00108">
    <property type="entry name" value="PROTEIN_KINASE_ST"/>
    <property type="match status" value="1"/>
</dbReference>
<keyword evidence="5" id="KW-0067">ATP-binding</keyword>
<evidence type="ECO:0000313" key="8">
    <source>
        <dbReference type="Proteomes" id="UP001158576"/>
    </source>
</evidence>